<feature type="domain" description="DUF6545" evidence="3">
    <location>
        <begin position="73"/>
        <end position="151"/>
    </location>
</feature>
<keyword evidence="2" id="KW-1133">Transmembrane helix</keyword>
<evidence type="ECO:0000259" key="3">
    <source>
        <dbReference type="Pfam" id="PF20182"/>
    </source>
</evidence>
<accession>A0ABW6H1P1</accession>
<proteinExistence type="predicted"/>
<evidence type="ECO:0000313" key="4">
    <source>
        <dbReference type="EMBL" id="MFE1750526.1"/>
    </source>
</evidence>
<dbReference type="Pfam" id="PF20182">
    <property type="entry name" value="DUF6545"/>
    <property type="match status" value="1"/>
</dbReference>
<protein>
    <submittedName>
        <fullName evidence="4">DUF6545 domain-containing protein</fullName>
    </submittedName>
</protein>
<keyword evidence="2" id="KW-0812">Transmembrane</keyword>
<keyword evidence="5" id="KW-1185">Reference proteome</keyword>
<comment type="caution">
    <text evidence="4">The sequence shown here is derived from an EMBL/GenBank/DDBJ whole genome shotgun (WGS) entry which is preliminary data.</text>
</comment>
<feature type="transmembrane region" description="Helical" evidence="2">
    <location>
        <begin position="36"/>
        <end position="64"/>
    </location>
</feature>
<organism evidence="4 5">
    <name type="scientific">Streptomyces anandii</name>
    <dbReference type="NCBI Taxonomy" id="285454"/>
    <lineage>
        <taxon>Bacteria</taxon>
        <taxon>Bacillati</taxon>
        <taxon>Actinomycetota</taxon>
        <taxon>Actinomycetes</taxon>
        <taxon>Kitasatosporales</taxon>
        <taxon>Streptomycetaceae</taxon>
        <taxon>Streptomyces</taxon>
    </lineage>
</organism>
<dbReference type="EMBL" id="JBHYTS010000009">
    <property type="protein sequence ID" value="MFE1750526.1"/>
    <property type="molecule type" value="Genomic_DNA"/>
</dbReference>
<name>A0ABW6H1P1_9ACTN</name>
<dbReference type="Proteomes" id="UP001599756">
    <property type="component" value="Unassembled WGS sequence"/>
</dbReference>
<dbReference type="RefSeq" id="WP_381840370.1">
    <property type="nucleotide sequence ID" value="NZ_JBHYTS010000009.1"/>
</dbReference>
<evidence type="ECO:0000256" key="2">
    <source>
        <dbReference type="SAM" id="Phobius"/>
    </source>
</evidence>
<keyword evidence="2" id="KW-0472">Membrane</keyword>
<evidence type="ECO:0000313" key="5">
    <source>
        <dbReference type="Proteomes" id="UP001599756"/>
    </source>
</evidence>
<dbReference type="InterPro" id="IPR046675">
    <property type="entry name" value="DUF6545"/>
</dbReference>
<feature type="region of interest" description="Disordered" evidence="1">
    <location>
        <begin position="1"/>
        <end position="20"/>
    </location>
</feature>
<gene>
    <name evidence="4" type="ORF">ACFW88_08310</name>
</gene>
<sequence length="169" mass="18970">MPDPAGVRAGTAPPGPTSPPPCPLERVRLIAGNGWFAWYSVLNFVFTDAAVLASVLGLHFTALWRVVAACRQWYADLRAFRLLGPVWRRLTAMYPDVVLHREHGVRGLWDRLDVSYRKYRREIECQDALLLLTGGCPSAERRTAARHAGLDDEQVRLLRSLSSMSRTTV</sequence>
<evidence type="ECO:0000256" key="1">
    <source>
        <dbReference type="SAM" id="MobiDB-lite"/>
    </source>
</evidence>
<reference evidence="4 5" key="1">
    <citation type="submission" date="2024-09" db="EMBL/GenBank/DDBJ databases">
        <title>The Natural Products Discovery Center: Release of the First 8490 Sequenced Strains for Exploring Actinobacteria Biosynthetic Diversity.</title>
        <authorList>
            <person name="Kalkreuter E."/>
            <person name="Kautsar S.A."/>
            <person name="Yang D."/>
            <person name="Bader C.D."/>
            <person name="Teijaro C.N."/>
            <person name="Fluegel L."/>
            <person name="Davis C.M."/>
            <person name="Simpson J.R."/>
            <person name="Lauterbach L."/>
            <person name="Steele A.D."/>
            <person name="Gui C."/>
            <person name="Meng S."/>
            <person name="Li G."/>
            <person name="Viehrig K."/>
            <person name="Ye F."/>
            <person name="Su P."/>
            <person name="Kiefer A.F."/>
            <person name="Nichols A."/>
            <person name="Cepeda A.J."/>
            <person name="Yan W."/>
            <person name="Fan B."/>
            <person name="Jiang Y."/>
            <person name="Adhikari A."/>
            <person name="Zheng C.-J."/>
            <person name="Schuster L."/>
            <person name="Cowan T.M."/>
            <person name="Smanski M.J."/>
            <person name="Chevrette M.G."/>
            <person name="De Carvalho L.P.S."/>
            <person name="Shen B."/>
        </authorList>
    </citation>
    <scope>NUCLEOTIDE SEQUENCE [LARGE SCALE GENOMIC DNA]</scope>
    <source>
        <strain evidence="4 5">NPDC059500</strain>
    </source>
</reference>